<dbReference type="OrthoDB" id="396512at2"/>
<dbReference type="CDD" id="cd00761">
    <property type="entry name" value="Glyco_tranf_GTA_type"/>
    <property type="match status" value="1"/>
</dbReference>
<evidence type="ECO:0000313" key="3">
    <source>
        <dbReference type="Proteomes" id="UP000031121"/>
    </source>
</evidence>
<dbReference type="InterPro" id="IPR001173">
    <property type="entry name" value="Glyco_trans_2-like"/>
</dbReference>
<keyword evidence="2" id="KW-0808">Transferase</keyword>
<sequence>MKTISFALPCYNSAEYMDKCIESILAFCDEREDIEILIVNDGSTKDDTKEKADEWQARHPQVIRAIHKDNGGHGSAVNTGLAHAEGFYYKVVDSDDWLDEAAMRTIMPYLREQAGRSEATDMVVANYVYEKVFEGKHTVMDYANVFPEGREFGWDEVGRFKSSQYLLMHSVIYRTQMLRDIGLVLPEHCFYVDNIFVYVPLPHVRTIRYFNVDMYRYFIGREGQSVNEDVMKGRIDQHLRVTRLMIDQVAIDKEVDSPRLRAYLCNYLSMMMCICAVFLRMIDTPESNRKLADTWDYLNKVRPETYGRIRRSPLNVGMNLPGRLGRGIGLGGYRLARKVFKFN</sequence>
<accession>A0A0A8B3C0</accession>
<name>A0A0A8B3C0_9ACTN</name>
<dbReference type="STRING" id="1531429.JI75_03670"/>
<dbReference type="InterPro" id="IPR029044">
    <property type="entry name" value="Nucleotide-diphossugar_trans"/>
</dbReference>
<reference evidence="2 3" key="2">
    <citation type="journal article" date="2015" name="Genome Announc.">
        <title>Complete Genome Sequence of Coriobacteriaceae Strain 68-1-3, a Novel Mucus-Degrading Isolate from the Swine Intestinal Tract.</title>
        <authorList>
            <person name="Looft T."/>
            <person name="Bayles D.O."/>
            <person name="Alt D.P."/>
            <person name="Stanton T.B."/>
        </authorList>
    </citation>
    <scope>NUCLEOTIDE SEQUENCE [LARGE SCALE GENOMIC DNA]</scope>
    <source>
        <strain evidence="2 3">68-1-3</strain>
    </source>
</reference>
<dbReference type="GO" id="GO:0016758">
    <property type="term" value="F:hexosyltransferase activity"/>
    <property type="evidence" value="ECO:0007669"/>
    <property type="project" value="UniProtKB-ARBA"/>
</dbReference>
<dbReference type="Gene3D" id="3.90.550.10">
    <property type="entry name" value="Spore Coat Polysaccharide Biosynthesis Protein SpsA, Chain A"/>
    <property type="match status" value="1"/>
</dbReference>
<protein>
    <submittedName>
        <fullName evidence="2">Glycosyl transferase</fullName>
    </submittedName>
</protein>
<dbReference type="PANTHER" id="PTHR22916:SF3">
    <property type="entry name" value="UDP-GLCNAC:BETAGAL BETA-1,3-N-ACETYLGLUCOSAMINYLTRANSFERASE-LIKE PROTEIN 1"/>
    <property type="match status" value="1"/>
</dbReference>
<dbReference type="Proteomes" id="UP000031121">
    <property type="component" value="Chromosome"/>
</dbReference>
<dbReference type="SUPFAM" id="SSF53448">
    <property type="entry name" value="Nucleotide-diphospho-sugar transferases"/>
    <property type="match status" value="1"/>
</dbReference>
<dbReference type="AlphaFoldDB" id="A0A0A8B3C0"/>
<dbReference type="RefSeq" id="WP_039688812.1">
    <property type="nucleotide sequence ID" value="NZ_CP009302.1"/>
</dbReference>
<evidence type="ECO:0000313" key="2">
    <source>
        <dbReference type="EMBL" id="AJC11900.1"/>
    </source>
</evidence>
<dbReference type="KEGG" id="cbac:JI75_03670"/>
<dbReference type="HOGENOM" id="CLU_025996_1_1_11"/>
<evidence type="ECO:0000259" key="1">
    <source>
        <dbReference type="Pfam" id="PF00535"/>
    </source>
</evidence>
<dbReference type="EMBL" id="CP009302">
    <property type="protein sequence ID" value="AJC11900.1"/>
    <property type="molecule type" value="Genomic_DNA"/>
</dbReference>
<proteinExistence type="predicted"/>
<dbReference type="PANTHER" id="PTHR22916">
    <property type="entry name" value="GLYCOSYLTRANSFERASE"/>
    <property type="match status" value="1"/>
</dbReference>
<organism evidence="2 3">
    <name type="scientific">Berryella intestinalis</name>
    <dbReference type="NCBI Taxonomy" id="1531429"/>
    <lineage>
        <taxon>Bacteria</taxon>
        <taxon>Bacillati</taxon>
        <taxon>Actinomycetota</taxon>
        <taxon>Coriobacteriia</taxon>
        <taxon>Eggerthellales</taxon>
        <taxon>Eggerthellaceae</taxon>
        <taxon>Berryella</taxon>
    </lineage>
</organism>
<keyword evidence="3" id="KW-1185">Reference proteome</keyword>
<gene>
    <name evidence="2" type="ORF">JI75_03670</name>
</gene>
<feature type="domain" description="Glycosyltransferase 2-like" evidence="1">
    <location>
        <begin position="5"/>
        <end position="112"/>
    </location>
</feature>
<reference evidence="3" key="1">
    <citation type="submission" date="2014-08" db="EMBL/GenBank/DDBJ databases">
        <title>Coriobacteriaceae sp. complete genome.</title>
        <authorList>
            <person name="Looft T."/>
            <person name="Bayles D.O."/>
            <person name="Stanton T.B."/>
        </authorList>
    </citation>
    <scope>NUCLEOTIDE SEQUENCE [LARGE SCALE GENOMIC DNA]</scope>
    <source>
        <strain evidence="3">68-1-3</strain>
    </source>
</reference>
<dbReference type="Pfam" id="PF00535">
    <property type="entry name" value="Glycos_transf_2"/>
    <property type="match status" value="1"/>
</dbReference>